<name>A0A3M0MI44_9RHOB</name>
<dbReference type="Proteomes" id="UP000273516">
    <property type="component" value="Unassembled WGS sequence"/>
</dbReference>
<dbReference type="AlphaFoldDB" id="A0A3M0MI44"/>
<dbReference type="PROSITE" id="PS00061">
    <property type="entry name" value="ADH_SHORT"/>
    <property type="match status" value="1"/>
</dbReference>
<protein>
    <submittedName>
        <fullName evidence="3">SDR family NAD(P)-dependent oxidoreductase</fullName>
    </submittedName>
</protein>
<comment type="caution">
    <text evidence="3">The sequence shown here is derived from an EMBL/GenBank/DDBJ whole genome shotgun (WGS) entry which is preliminary data.</text>
</comment>
<accession>A0A3M0MI44</accession>
<dbReference type="EMBL" id="QOKZ01000001">
    <property type="protein sequence ID" value="RMC37406.1"/>
    <property type="molecule type" value="Genomic_DNA"/>
</dbReference>
<evidence type="ECO:0000256" key="1">
    <source>
        <dbReference type="ARBA" id="ARBA00006484"/>
    </source>
</evidence>
<dbReference type="NCBIfam" id="NF005559">
    <property type="entry name" value="PRK07231.1"/>
    <property type="match status" value="1"/>
</dbReference>
<dbReference type="PANTHER" id="PTHR42760:SF115">
    <property type="entry name" value="3-OXOACYL-[ACYL-CARRIER-PROTEIN] REDUCTASE FABG"/>
    <property type="match status" value="1"/>
</dbReference>
<gene>
    <name evidence="3" type="ORF">C9E81_01215</name>
</gene>
<dbReference type="FunFam" id="3.40.50.720:FF:000084">
    <property type="entry name" value="Short-chain dehydrogenase reductase"/>
    <property type="match status" value="1"/>
</dbReference>
<dbReference type="GO" id="GO:0016616">
    <property type="term" value="F:oxidoreductase activity, acting on the CH-OH group of donors, NAD or NADP as acceptor"/>
    <property type="evidence" value="ECO:0007669"/>
    <property type="project" value="TreeGrafter"/>
</dbReference>
<sequence>MTLEQFRLDGKTALITGGNRGIGLAIAQLFVQAGASCMLTSRSETPGLKELLKQEPDRVAWIGADVNDEDAPKRMVKATLERFGRLDILVNNAGVADNGNFHEFTDAQLDFVMSTNLIAPFRIARAAVMPMLQQGSGAVVNIGSISAYVANKPQLQVAYNSSKAAIHQMTRTMAFEYADKGIRVNALAPGYVVSDMTAGGIADPEWNRIWTENTPMGRFAEPEEMASCALFLASDAASYVTGAILVADGGYTTH</sequence>
<dbReference type="InterPro" id="IPR036291">
    <property type="entry name" value="NAD(P)-bd_dom_sf"/>
</dbReference>
<keyword evidence="2" id="KW-0560">Oxidoreductase</keyword>
<dbReference type="InterPro" id="IPR002347">
    <property type="entry name" value="SDR_fam"/>
</dbReference>
<reference evidence="3 4" key="1">
    <citation type="submission" date="2018-07" db="EMBL/GenBank/DDBJ databases">
        <authorList>
            <person name="Zhang Y."/>
            <person name="Wang L."/>
            <person name="Ma S."/>
        </authorList>
    </citation>
    <scope>NUCLEOTIDE SEQUENCE [LARGE SCALE GENOMIC DNA]</scope>
    <source>
        <strain evidence="3 4">4-2</strain>
    </source>
</reference>
<dbReference type="OrthoDB" id="9806974at2"/>
<dbReference type="SUPFAM" id="SSF51735">
    <property type="entry name" value="NAD(P)-binding Rossmann-fold domains"/>
    <property type="match status" value="1"/>
</dbReference>
<dbReference type="PRINTS" id="PR00080">
    <property type="entry name" value="SDRFAMILY"/>
</dbReference>
<evidence type="ECO:0000256" key="2">
    <source>
        <dbReference type="ARBA" id="ARBA00023002"/>
    </source>
</evidence>
<dbReference type="PRINTS" id="PR00081">
    <property type="entry name" value="GDHRDH"/>
</dbReference>
<keyword evidence="4" id="KW-1185">Reference proteome</keyword>
<dbReference type="Pfam" id="PF13561">
    <property type="entry name" value="adh_short_C2"/>
    <property type="match status" value="1"/>
</dbReference>
<comment type="similarity">
    <text evidence="1">Belongs to the short-chain dehydrogenases/reductases (SDR) family.</text>
</comment>
<dbReference type="Gene3D" id="3.40.50.720">
    <property type="entry name" value="NAD(P)-binding Rossmann-like Domain"/>
    <property type="match status" value="1"/>
</dbReference>
<organism evidence="3 4">
    <name type="scientific">Paracoccus alkanivorans</name>
    <dbReference type="NCBI Taxonomy" id="2116655"/>
    <lineage>
        <taxon>Bacteria</taxon>
        <taxon>Pseudomonadati</taxon>
        <taxon>Pseudomonadota</taxon>
        <taxon>Alphaproteobacteria</taxon>
        <taxon>Rhodobacterales</taxon>
        <taxon>Paracoccaceae</taxon>
        <taxon>Paracoccus</taxon>
    </lineage>
</organism>
<dbReference type="InterPro" id="IPR020904">
    <property type="entry name" value="Sc_DH/Rdtase_CS"/>
</dbReference>
<evidence type="ECO:0000313" key="4">
    <source>
        <dbReference type="Proteomes" id="UP000273516"/>
    </source>
</evidence>
<proteinExistence type="inferred from homology"/>
<evidence type="ECO:0000313" key="3">
    <source>
        <dbReference type="EMBL" id="RMC37406.1"/>
    </source>
</evidence>
<dbReference type="PANTHER" id="PTHR42760">
    <property type="entry name" value="SHORT-CHAIN DEHYDROGENASES/REDUCTASES FAMILY MEMBER"/>
    <property type="match status" value="1"/>
</dbReference>
<dbReference type="RefSeq" id="WP_122110494.1">
    <property type="nucleotide sequence ID" value="NZ_QOKZ01000001.1"/>
</dbReference>